<sequence length="350" mass="36978">MRCLSAQSSAERLRERPRWQALRAEAEAFNAATKGRSRRGVGVGCMWYGIGNTALANPSDMRVVLGRDGTLTLYNGAVDIGQGSATIMLQICADALGLPVSAFRQVVGDTDLTPDAGKTSASRQTFVSGKAAELAGLDLRAQILRLANAGPDSTLRLAEGRIEIIEGGHGRSIPLDRLEADLEGRGRFDPPTSPLDDKGQGVPYATYGFAAQLADLSVDLDLGTVRLHRIVAAHDLGKAVNPLLVEGQIQGGIAQGIGLALMEEYLPGRSENLHDYLIPSIGDVPEIEIHLVEDPEPLGPYGAKGIGEPALVPTAPAIFGAIRHATGVVVRHAPCLPHRLRALIKEAGHG</sequence>
<gene>
    <name evidence="2" type="ORF">SAMN05428998_106103</name>
</gene>
<dbReference type="Gene3D" id="3.30.365.10">
    <property type="entry name" value="Aldehyde oxidase/xanthine dehydrogenase, molybdopterin binding domain"/>
    <property type="match status" value="2"/>
</dbReference>
<dbReference type="GO" id="GO:0005506">
    <property type="term" value="F:iron ion binding"/>
    <property type="evidence" value="ECO:0007669"/>
    <property type="project" value="InterPro"/>
</dbReference>
<dbReference type="PANTHER" id="PTHR11908">
    <property type="entry name" value="XANTHINE DEHYDROGENASE"/>
    <property type="match status" value="1"/>
</dbReference>
<reference evidence="2 3" key="1">
    <citation type="submission" date="2017-04" db="EMBL/GenBank/DDBJ databases">
        <authorList>
            <person name="Afonso C.L."/>
            <person name="Miller P.J."/>
            <person name="Scott M.A."/>
            <person name="Spackman E."/>
            <person name="Goraichik I."/>
            <person name="Dimitrov K.M."/>
            <person name="Suarez D.L."/>
            <person name="Swayne D.E."/>
        </authorList>
    </citation>
    <scope>NUCLEOTIDE SEQUENCE [LARGE SCALE GENOMIC DNA]</scope>
    <source>
        <strain evidence="2 3">USBA 355</strain>
    </source>
</reference>
<evidence type="ECO:0000259" key="1">
    <source>
        <dbReference type="Pfam" id="PF20256"/>
    </source>
</evidence>
<dbReference type="PANTHER" id="PTHR11908:SF157">
    <property type="entry name" value="XANTHINE DEHYDROGENASE SUBUNIT D-RELATED"/>
    <property type="match status" value="1"/>
</dbReference>
<organism evidence="2 3">
    <name type="scientific">Tistlia consotensis USBA 355</name>
    <dbReference type="NCBI Taxonomy" id="560819"/>
    <lineage>
        <taxon>Bacteria</taxon>
        <taxon>Pseudomonadati</taxon>
        <taxon>Pseudomonadota</taxon>
        <taxon>Alphaproteobacteria</taxon>
        <taxon>Rhodospirillales</taxon>
        <taxon>Rhodovibrionaceae</taxon>
        <taxon>Tistlia</taxon>
    </lineage>
</organism>
<protein>
    <submittedName>
        <fullName evidence="2">Molybdopterin-binding domain of aldehyde dehydrogenase</fullName>
    </submittedName>
</protein>
<dbReference type="SUPFAM" id="SSF56003">
    <property type="entry name" value="Molybdenum cofactor-binding domain"/>
    <property type="match status" value="1"/>
</dbReference>
<dbReference type="STRING" id="560819.SAMN05428998_106103"/>
<keyword evidence="3" id="KW-1185">Reference proteome</keyword>
<name>A0A1Y6BLK9_9PROT</name>
<evidence type="ECO:0000313" key="3">
    <source>
        <dbReference type="Proteomes" id="UP000192917"/>
    </source>
</evidence>
<dbReference type="Pfam" id="PF20256">
    <property type="entry name" value="MoCoBD_2"/>
    <property type="match status" value="1"/>
</dbReference>
<evidence type="ECO:0000313" key="2">
    <source>
        <dbReference type="EMBL" id="SMF17465.1"/>
    </source>
</evidence>
<feature type="domain" description="Aldehyde oxidase/xanthine dehydrogenase second molybdopterin binding" evidence="1">
    <location>
        <begin position="13"/>
        <end position="285"/>
    </location>
</feature>
<dbReference type="InterPro" id="IPR037165">
    <property type="entry name" value="AldOxase/xan_DH_Mopterin-bd_sf"/>
</dbReference>
<dbReference type="AlphaFoldDB" id="A0A1Y6BLK9"/>
<dbReference type="EMBL" id="FWZX01000006">
    <property type="protein sequence ID" value="SMF17465.1"/>
    <property type="molecule type" value="Genomic_DNA"/>
</dbReference>
<dbReference type="Proteomes" id="UP000192917">
    <property type="component" value="Unassembled WGS sequence"/>
</dbReference>
<dbReference type="GO" id="GO:0016491">
    <property type="term" value="F:oxidoreductase activity"/>
    <property type="evidence" value="ECO:0007669"/>
    <property type="project" value="InterPro"/>
</dbReference>
<proteinExistence type="predicted"/>
<dbReference type="InterPro" id="IPR046867">
    <property type="entry name" value="AldOxase/xan_DH_MoCoBD2"/>
</dbReference>
<dbReference type="InterPro" id="IPR016208">
    <property type="entry name" value="Ald_Oxase/xanthine_DH-like"/>
</dbReference>
<accession>A0A1Y6BLK9</accession>